<comment type="caution">
    <text evidence="1">The sequence shown here is derived from an EMBL/GenBank/DDBJ whole genome shotgun (WGS) entry which is preliminary data.</text>
</comment>
<evidence type="ECO:0000313" key="2">
    <source>
        <dbReference type="Proteomes" id="UP001232148"/>
    </source>
</evidence>
<dbReference type="Proteomes" id="UP001232148">
    <property type="component" value="Unassembled WGS sequence"/>
</dbReference>
<sequence>MDNSNLAILENNLDGGLDLAGHANVQDWQIRRGCFRVASRPIAVILPRRPR</sequence>
<accession>A0AAD9M5G6</accession>
<evidence type="ECO:0000313" key="1">
    <source>
        <dbReference type="EMBL" id="KAK2034079.1"/>
    </source>
</evidence>
<reference evidence="1" key="1">
    <citation type="submission" date="2021-06" db="EMBL/GenBank/DDBJ databases">
        <title>Comparative genomics, transcriptomics and evolutionary studies reveal genomic signatures of adaptation to plant cell wall in hemibiotrophic fungi.</title>
        <authorList>
            <consortium name="DOE Joint Genome Institute"/>
            <person name="Baroncelli R."/>
            <person name="Diaz J.F."/>
            <person name="Benocci T."/>
            <person name="Peng M."/>
            <person name="Battaglia E."/>
            <person name="Haridas S."/>
            <person name="Andreopoulos W."/>
            <person name="Labutti K."/>
            <person name="Pangilinan J."/>
            <person name="Floch G.L."/>
            <person name="Makela M.R."/>
            <person name="Henrissat B."/>
            <person name="Grigoriev I.V."/>
            <person name="Crouch J.A."/>
            <person name="De Vries R.P."/>
            <person name="Sukno S.A."/>
            <person name="Thon M.R."/>
        </authorList>
    </citation>
    <scope>NUCLEOTIDE SEQUENCE</scope>
    <source>
        <strain evidence="1">MAFF235873</strain>
    </source>
</reference>
<dbReference type="EMBL" id="MU842817">
    <property type="protein sequence ID" value="KAK2034079.1"/>
    <property type="molecule type" value="Genomic_DNA"/>
</dbReference>
<organism evidence="1 2">
    <name type="scientific">Colletotrichum zoysiae</name>
    <dbReference type="NCBI Taxonomy" id="1216348"/>
    <lineage>
        <taxon>Eukaryota</taxon>
        <taxon>Fungi</taxon>
        <taxon>Dikarya</taxon>
        <taxon>Ascomycota</taxon>
        <taxon>Pezizomycotina</taxon>
        <taxon>Sordariomycetes</taxon>
        <taxon>Hypocreomycetidae</taxon>
        <taxon>Glomerellales</taxon>
        <taxon>Glomerellaceae</taxon>
        <taxon>Colletotrichum</taxon>
        <taxon>Colletotrichum graminicola species complex</taxon>
    </lineage>
</organism>
<dbReference type="AlphaFoldDB" id="A0AAD9M5G6"/>
<proteinExistence type="predicted"/>
<name>A0AAD9M5G6_9PEZI</name>
<gene>
    <name evidence="1" type="ORF">LX32DRAFT_634758</name>
</gene>
<keyword evidence="2" id="KW-1185">Reference proteome</keyword>
<protein>
    <submittedName>
        <fullName evidence="1">Uncharacterized protein</fullName>
    </submittedName>
</protein>